<dbReference type="PANTHER" id="PTHR12196:SF2">
    <property type="entry name" value="DIPHTHINE--AMMONIA LIGASE"/>
    <property type="match status" value="1"/>
</dbReference>
<dbReference type="UniPathway" id="UPA00559"/>
<evidence type="ECO:0000256" key="8">
    <source>
        <dbReference type="ARBA" id="ARBA00029814"/>
    </source>
</evidence>
<evidence type="ECO:0000256" key="11">
    <source>
        <dbReference type="ARBA" id="ARBA00032849"/>
    </source>
</evidence>
<organism evidence="14 15">
    <name type="scientific">Ciona intestinalis</name>
    <name type="common">Transparent sea squirt</name>
    <name type="synonym">Ascidia intestinalis</name>
    <dbReference type="NCBI Taxonomy" id="7719"/>
    <lineage>
        <taxon>Eukaryota</taxon>
        <taxon>Metazoa</taxon>
        <taxon>Chordata</taxon>
        <taxon>Tunicata</taxon>
        <taxon>Ascidiacea</taxon>
        <taxon>Phlebobranchia</taxon>
        <taxon>Cionidae</taxon>
        <taxon>Ciona</taxon>
    </lineage>
</organism>
<feature type="domain" description="Diphthamide synthase" evidence="13">
    <location>
        <begin position="1"/>
        <end position="224"/>
    </location>
</feature>
<reference evidence="14" key="3">
    <citation type="submission" date="2025-08" db="UniProtKB">
        <authorList>
            <consortium name="Ensembl"/>
        </authorList>
    </citation>
    <scope>IDENTIFICATION</scope>
</reference>
<dbReference type="SUPFAM" id="SSF55298">
    <property type="entry name" value="YjgF-like"/>
    <property type="match status" value="2"/>
</dbReference>
<dbReference type="FunFam" id="3.30.1330.40:FF:000012">
    <property type="entry name" value="diphthine--ammonia ligase isoform X1"/>
    <property type="match status" value="1"/>
</dbReference>
<reference evidence="15" key="1">
    <citation type="journal article" date="2002" name="Science">
        <title>The draft genome of Ciona intestinalis: insights into chordate and vertebrate origins.</title>
        <authorList>
            <person name="Dehal P."/>
            <person name="Satou Y."/>
            <person name="Campbell R.K."/>
            <person name="Chapman J."/>
            <person name="Degnan B."/>
            <person name="De Tomaso A."/>
            <person name="Davidson B."/>
            <person name="Di Gregorio A."/>
            <person name="Gelpke M."/>
            <person name="Goodstein D.M."/>
            <person name="Harafuji N."/>
            <person name="Hastings K.E."/>
            <person name="Ho I."/>
            <person name="Hotta K."/>
            <person name="Huang W."/>
            <person name="Kawashima T."/>
            <person name="Lemaire P."/>
            <person name="Martinez D."/>
            <person name="Meinertzhagen I.A."/>
            <person name="Necula S."/>
            <person name="Nonaka M."/>
            <person name="Putnam N."/>
            <person name="Rash S."/>
            <person name="Saiga H."/>
            <person name="Satake M."/>
            <person name="Terry A."/>
            <person name="Yamada L."/>
            <person name="Wang H.G."/>
            <person name="Awazu S."/>
            <person name="Azumi K."/>
            <person name="Boore J."/>
            <person name="Branno M."/>
            <person name="Chin-Bow S."/>
            <person name="DeSantis R."/>
            <person name="Doyle S."/>
            <person name="Francino P."/>
            <person name="Keys D.N."/>
            <person name="Haga S."/>
            <person name="Hayashi H."/>
            <person name="Hino K."/>
            <person name="Imai K.S."/>
            <person name="Inaba K."/>
            <person name="Kano S."/>
            <person name="Kobayashi K."/>
            <person name="Kobayashi M."/>
            <person name="Lee B.I."/>
            <person name="Makabe K.W."/>
            <person name="Manohar C."/>
            <person name="Matassi G."/>
            <person name="Medina M."/>
            <person name="Mochizuki Y."/>
            <person name="Mount S."/>
            <person name="Morishita T."/>
            <person name="Miura S."/>
            <person name="Nakayama A."/>
            <person name="Nishizaka S."/>
            <person name="Nomoto H."/>
            <person name="Ohta F."/>
            <person name="Oishi K."/>
            <person name="Rigoutsos I."/>
            <person name="Sano M."/>
            <person name="Sasaki A."/>
            <person name="Sasakura Y."/>
            <person name="Shoguchi E."/>
            <person name="Shin-i T."/>
            <person name="Spagnuolo A."/>
            <person name="Stainier D."/>
            <person name="Suzuki M.M."/>
            <person name="Tassy O."/>
            <person name="Takatori N."/>
            <person name="Tokuoka M."/>
            <person name="Yagi K."/>
            <person name="Yoshizaki F."/>
            <person name="Wada S."/>
            <person name="Zhang C."/>
            <person name="Hyatt P.D."/>
            <person name="Larimer F."/>
            <person name="Detter C."/>
            <person name="Doggett N."/>
            <person name="Glavina T."/>
            <person name="Hawkins T."/>
            <person name="Richardson P."/>
            <person name="Lucas S."/>
            <person name="Kohara Y."/>
            <person name="Levine M."/>
            <person name="Satoh N."/>
            <person name="Rokhsar D.S."/>
        </authorList>
    </citation>
    <scope>NUCLEOTIDE SEQUENCE [LARGE SCALE GENOMIC DNA]</scope>
</reference>
<dbReference type="FunFam" id="3.90.1490.10:FF:000001">
    <property type="entry name" value="Diphthine--ammonia ligase"/>
    <property type="match status" value="1"/>
</dbReference>
<dbReference type="PANTHER" id="PTHR12196">
    <property type="entry name" value="DOMAIN OF UNKNOWN FUNCTION 71 DUF71 -CONTAINING PROTEIN"/>
    <property type="match status" value="1"/>
</dbReference>
<dbReference type="Gene3D" id="3.90.1490.10">
    <property type="entry name" value="putative n-type atp pyrophosphatase, domain 2"/>
    <property type="match status" value="1"/>
</dbReference>
<evidence type="ECO:0000256" key="7">
    <source>
        <dbReference type="ARBA" id="ARBA00022840"/>
    </source>
</evidence>
<reference evidence="14" key="2">
    <citation type="journal article" date="2008" name="Genome Biol.">
        <title>Improved genome assembly and evidence-based global gene model set for the chordate Ciona intestinalis: new insight into intron and operon populations.</title>
        <authorList>
            <person name="Satou Y."/>
            <person name="Mineta K."/>
            <person name="Ogasawara M."/>
            <person name="Sasakura Y."/>
            <person name="Shoguchi E."/>
            <person name="Ueno K."/>
            <person name="Yamada L."/>
            <person name="Matsumoto J."/>
            <person name="Wasserscheid J."/>
            <person name="Dewar K."/>
            <person name="Wiley G.B."/>
            <person name="Macmil S.L."/>
            <person name="Roe B.A."/>
            <person name="Zeller R.W."/>
            <person name="Hastings K.E."/>
            <person name="Lemaire P."/>
            <person name="Lindquist E."/>
            <person name="Endo T."/>
            <person name="Hotta K."/>
            <person name="Inaba K."/>
        </authorList>
    </citation>
    <scope>NUCLEOTIDE SEQUENCE [LARGE SCALE GENOMIC DNA]</scope>
    <source>
        <strain evidence="14">wild type</strain>
    </source>
</reference>
<evidence type="ECO:0000256" key="12">
    <source>
        <dbReference type="ARBA" id="ARBA00048108"/>
    </source>
</evidence>
<dbReference type="Gene3D" id="3.40.50.620">
    <property type="entry name" value="HUPs"/>
    <property type="match status" value="1"/>
</dbReference>
<evidence type="ECO:0000313" key="14">
    <source>
        <dbReference type="Ensembl" id="ENSCINP00000024699.2"/>
    </source>
</evidence>
<dbReference type="AlphaFoldDB" id="F6UE78"/>
<comment type="catalytic activity">
    <reaction evidence="12">
        <text>diphthine-[translation elongation factor 2] + NH4(+) + ATP = diphthamide-[translation elongation factor 2] + AMP + diphosphate + H(+)</text>
        <dbReference type="Rhea" id="RHEA:19753"/>
        <dbReference type="Rhea" id="RHEA-COMP:10172"/>
        <dbReference type="Rhea" id="RHEA-COMP:10174"/>
        <dbReference type="ChEBI" id="CHEBI:15378"/>
        <dbReference type="ChEBI" id="CHEBI:16692"/>
        <dbReference type="ChEBI" id="CHEBI:28938"/>
        <dbReference type="ChEBI" id="CHEBI:30616"/>
        <dbReference type="ChEBI" id="CHEBI:33019"/>
        <dbReference type="ChEBI" id="CHEBI:82696"/>
        <dbReference type="ChEBI" id="CHEBI:456215"/>
        <dbReference type="EC" id="6.3.1.14"/>
    </reaction>
</comment>
<evidence type="ECO:0000256" key="9">
    <source>
        <dbReference type="ARBA" id="ARBA00031202"/>
    </source>
</evidence>
<evidence type="ECO:0000256" key="3">
    <source>
        <dbReference type="ARBA" id="ARBA00012089"/>
    </source>
</evidence>
<dbReference type="STRING" id="7719.ENSCINP00000024699"/>
<dbReference type="FunFam" id="3.30.1330.40:FF:000010">
    <property type="entry name" value="Diphthine--ammonia ligase"/>
    <property type="match status" value="1"/>
</dbReference>
<dbReference type="EMBL" id="EAAA01002028">
    <property type="status" value="NOT_ANNOTATED_CDS"/>
    <property type="molecule type" value="Genomic_DNA"/>
</dbReference>
<dbReference type="InterPro" id="IPR002761">
    <property type="entry name" value="Diphthami_syn_dom"/>
</dbReference>
<dbReference type="CDD" id="cd06155">
    <property type="entry name" value="eu_AANH_C_1"/>
    <property type="match status" value="1"/>
</dbReference>
<accession>F6UE78</accession>
<dbReference type="GeneTree" id="ENSGT00420000029820"/>
<comment type="similarity">
    <text evidence="2">Belongs to the Diphthine--ammonia ligase family.</text>
</comment>
<dbReference type="InterPro" id="IPR030662">
    <property type="entry name" value="DPH6/MJ0570"/>
</dbReference>
<evidence type="ECO:0000256" key="4">
    <source>
        <dbReference type="ARBA" id="ARBA00018426"/>
    </source>
</evidence>
<keyword evidence="5" id="KW-0436">Ligase</keyword>
<keyword evidence="6" id="KW-0547">Nucleotide-binding</keyword>
<name>F6UE78_CIOIN</name>
<dbReference type="Gene3D" id="3.30.1330.40">
    <property type="entry name" value="RutC-like"/>
    <property type="match status" value="2"/>
</dbReference>
<comment type="pathway">
    <text evidence="1">Protein modification; peptidyl-diphthamide biosynthesis.</text>
</comment>
<evidence type="ECO:0000256" key="1">
    <source>
        <dbReference type="ARBA" id="ARBA00005156"/>
    </source>
</evidence>
<keyword evidence="15" id="KW-1185">Reference proteome</keyword>
<proteinExistence type="inferred from homology"/>
<dbReference type="Ensembl" id="ENSCINT00000024945.2">
    <property type="protein sequence ID" value="ENSCINP00000024699.2"/>
    <property type="gene ID" value="ENSCING00000009826.3"/>
</dbReference>
<dbReference type="CDD" id="cd06156">
    <property type="entry name" value="eu_AANH_C_2"/>
    <property type="match status" value="1"/>
</dbReference>
<dbReference type="InterPro" id="IPR035959">
    <property type="entry name" value="RutC-like_sf"/>
</dbReference>
<dbReference type="Proteomes" id="UP000008144">
    <property type="component" value="Chromosome 4"/>
</dbReference>
<dbReference type="OMA" id="HCRLAQS"/>
<dbReference type="GO" id="GO:0017178">
    <property type="term" value="F:diphthine-ammonia ligase activity"/>
    <property type="evidence" value="ECO:0000318"/>
    <property type="project" value="GO_Central"/>
</dbReference>
<dbReference type="CDD" id="cd01994">
    <property type="entry name" value="AANH_PF0828-like"/>
    <property type="match status" value="1"/>
</dbReference>
<evidence type="ECO:0000256" key="5">
    <source>
        <dbReference type="ARBA" id="ARBA00022598"/>
    </source>
</evidence>
<protein>
    <recommendedName>
        <fullName evidence="4">Diphthine--ammonia ligase</fullName>
        <ecNumber evidence="3">6.3.1.14</ecNumber>
    </recommendedName>
    <alternativeName>
        <fullName evidence="9">ATP-binding domain-containing protein 4</fullName>
    </alternativeName>
    <alternativeName>
        <fullName evidence="8">Diphthamide synthase</fullName>
    </alternativeName>
    <alternativeName>
        <fullName evidence="10">Diphthamide synthetase</fullName>
    </alternativeName>
    <alternativeName>
        <fullName evidence="11">Protein DPH6 homolog</fullName>
    </alternativeName>
</protein>
<dbReference type="EC" id="6.3.1.14" evidence="3"/>
<evidence type="ECO:0000256" key="2">
    <source>
        <dbReference type="ARBA" id="ARBA00008496"/>
    </source>
</evidence>
<keyword evidence="7" id="KW-0067">ATP-binding</keyword>
<evidence type="ECO:0000313" key="15">
    <source>
        <dbReference type="Proteomes" id="UP000008144"/>
    </source>
</evidence>
<dbReference type="GO" id="GO:0017183">
    <property type="term" value="P:protein histidyl modification to diphthamide"/>
    <property type="evidence" value="ECO:0000318"/>
    <property type="project" value="GO_Central"/>
</dbReference>
<dbReference type="InterPro" id="IPR014729">
    <property type="entry name" value="Rossmann-like_a/b/a_fold"/>
</dbReference>
<dbReference type="NCBIfam" id="TIGR00290">
    <property type="entry name" value="MJ0570_dom"/>
    <property type="match status" value="1"/>
</dbReference>
<dbReference type="Pfam" id="PF01902">
    <property type="entry name" value="Diphthami_syn_2"/>
    <property type="match status" value="1"/>
</dbReference>
<dbReference type="FunFam" id="3.40.50.620:FF:000069">
    <property type="entry name" value="diphthine--ammonia ligase"/>
    <property type="match status" value="1"/>
</dbReference>
<dbReference type="SUPFAM" id="SSF52402">
    <property type="entry name" value="Adenine nucleotide alpha hydrolases-like"/>
    <property type="match status" value="1"/>
</dbReference>
<dbReference type="InterPro" id="IPR006175">
    <property type="entry name" value="YjgF/YER057c/UK114"/>
</dbReference>
<evidence type="ECO:0000256" key="6">
    <source>
        <dbReference type="ARBA" id="ARBA00022741"/>
    </source>
</evidence>
<evidence type="ECO:0000259" key="13">
    <source>
        <dbReference type="Pfam" id="PF01902"/>
    </source>
</evidence>
<sequence length="536" mass="60569">MKVIALISGGKDSCYNMMQCVDMGHSIVGLANLQPVGKDELDSYMYQTVGHEAIEYYAEAMDLPLYMREIAGASKSTNLNYDQVDGDEVEDLYLLLKHIQVNSELEYEAVSCGAILSDYQRLRVENVCGRLGLTCLAYLWRREQSELLEEMIQNKVTSILIKTAGMGLEPKHLGLSLHEMKSQLFKLNSKYGSHICGEGGEYESFTLDCPLFKKKIVLDKSEVITVSDDAMAPVTYLKLHKLHLEDKPTQQVDIITTPVLNKTINQLVGNNHVKVKPQLKLKWKQNNNHNNNKNNTTISMKKHEDYLVVGGIYGMLCDEKSVDSIKSATIKAMDVLAGTLQQHGHSLKDATYIHLYIADMSDFHVINSVYKKYFKREPPSRVCVAVWLAHDCHLQMDCLSHHNEKQTRNNLHVQSVSHWAPANIGPYSQCVTRGNVHYIAGQIGLVPGSMKLVEGCYEQAYLAMKHVKSILKVMKPPSTLRNTIQCVCYITVDTFVNVARKCWDEQCVEYEEIGNLPIYVVVPHLPKNSSIEWQVI</sequence>
<dbReference type="Pfam" id="PF01042">
    <property type="entry name" value="Ribonuc_L-PSP"/>
    <property type="match status" value="2"/>
</dbReference>
<dbReference type="HOGENOM" id="CLU_010289_2_1_1"/>
<dbReference type="InParanoid" id="F6UE78"/>
<dbReference type="EMBL" id="EAAA01002027">
    <property type="status" value="NOT_ANNOTATED_CDS"/>
    <property type="molecule type" value="Genomic_DNA"/>
</dbReference>
<dbReference type="GO" id="GO:0005524">
    <property type="term" value="F:ATP binding"/>
    <property type="evidence" value="ECO:0007669"/>
    <property type="project" value="UniProtKB-KW"/>
</dbReference>
<reference evidence="14" key="4">
    <citation type="submission" date="2025-09" db="UniProtKB">
        <authorList>
            <consortium name="Ensembl"/>
        </authorList>
    </citation>
    <scope>IDENTIFICATION</scope>
</reference>
<evidence type="ECO:0000256" key="10">
    <source>
        <dbReference type="ARBA" id="ARBA00031552"/>
    </source>
</evidence>